<sequence length="373" mass="40934">MGLAGKERVLGAAGKKGQYSSSDGSRENVSVMVTIGARGVSIPPFVIFKGHAFMVDWFLRPNTSNAKISYSKKGYMTGEVGLEWIKHFDQYASPSAQGRARLLLVDGHVSHYSLDLLNYAREHNIILACYPSHTTHVLQGLDVACFARLKQLYARYATEHERTKGFKVTKSTFLEPFSRAYTETFTPETIRSAFSSTGIHPFNRNIVSAETMAPSLPTSTQSSLPLTLPDAVTAIAHMWAIDPALHAGNHQENCNRSAVNSEKEDTEHQDVQVESLEAELQLSGEAQAPNILPSTNLNELVVNTSASFLANDVPITAAQSLVPLPFHHLPPLPNPTLALGVPMTPLETQLAAELKVYRDREHNLQQMYEGAQA</sequence>
<name>A0A074RI10_9AGAM</name>
<dbReference type="PANTHER" id="PTHR19303">
    <property type="entry name" value="TRANSPOSON"/>
    <property type="match status" value="1"/>
</dbReference>
<dbReference type="InterPro" id="IPR050863">
    <property type="entry name" value="CenT-Element_Derived"/>
</dbReference>
<reference evidence="2 3" key="1">
    <citation type="submission" date="2013-12" db="EMBL/GenBank/DDBJ databases">
        <authorList>
            <person name="Cubeta M."/>
            <person name="Pakala S."/>
            <person name="Fedorova N."/>
            <person name="Thomas E."/>
            <person name="Dean R."/>
            <person name="Jabaji S."/>
            <person name="Neate S."/>
            <person name="Toda T."/>
            <person name="Tavantzis S."/>
            <person name="Vilgalys R."/>
            <person name="Bharathan N."/>
            <person name="Pakala S."/>
            <person name="Losada L.S."/>
            <person name="Zafar N."/>
            <person name="Nierman W."/>
        </authorList>
    </citation>
    <scope>NUCLEOTIDE SEQUENCE [LARGE SCALE GENOMIC DNA]</scope>
    <source>
        <strain evidence="2 3">123E</strain>
    </source>
</reference>
<dbReference type="PANTHER" id="PTHR19303:SF62">
    <property type="entry name" value="HTH CENPB-TYPE DOMAIN-CONTAINING PROTEIN-RELATED"/>
    <property type="match status" value="1"/>
</dbReference>
<evidence type="ECO:0000313" key="2">
    <source>
        <dbReference type="EMBL" id="KEP45045.1"/>
    </source>
</evidence>
<dbReference type="AlphaFoldDB" id="A0A074RI10"/>
<gene>
    <name evidence="2" type="ORF">V565_325520</name>
</gene>
<keyword evidence="2" id="KW-0255">Endonuclease</keyword>
<dbReference type="GO" id="GO:0004519">
    <property type="term" value="F:endonuclease activity"/>
    <property type="evidence" value="ECO:0007669"/>
    <property type="project" value="UniProtKB-KW"/>
</dbReference>
<keyword evidence="2" id="KW-0540">Nuclease</keyword>
<dbReference type="OrthoDB" id="2917041at2759"/>
<keyword evidence="3" id="KW-1185">Reference proteome</keyword>
<feature type="domain" description="DDE-1" evidence="1">
    <location>
        <begin position="28"/>
        <end position="194"/>
    </location>
</feature>
<dbReference type="HOGENOM" id="CLU_013929_2_2_1"/>
<protein>
    <submittedName>
        <fullName evidence="2">DDE superfamily endonuclease</fullName>
    </submittedName>
</protein>
<dbReference type="GO" id="GO:0003677">
    <property type="term" value="F:DNA binding"/>
    <property type="evidence" value="ECO:0007669"/>
    <property type="project" value="TreeGrafter"/>
</dbReference>
<dbReference type="Pfam" id="PF03184">
    <property type="entry name" value="DDE_1"/>
    <property type="match status" value="1"/>
</dbReference>
<dbReference type="Proteomes" id="UP000027456">
    <property type="component" value="Unassembled WGS sequence"/>
</dbReference>
<dbReference type="STRING" id="1423351.A0A074RI10"/>
<proteinExistence type="predicted"/>
<evidence type="ECO:0000313" key="3">
    <source>
        <dbReference type="Proteomes" id="UP000027456"/>
    </source>
</evidence>
<organism evidence="2 3">
    <name type="scientific">Rhizoctonia solani 123E</name>
    <dbReference type="NCBI Taxonomy" id="1423351"/>
    <lineage>
        <taxon>Eukaryota</taxon>
        <taxon>Fungi</taxon>
        <taxon>Dikarya</taxon>
        <taxon>Basidiomycota</taxon>
        <taxon>Agaricomycotina</taxon>
        <taxon>Agaricomycetes</taxon>
        <taxon>Cantharellales</taxon>
        <taxon>Ceratobasidiaceae</taxon>
        <taxon>Rhizoctonia</taxon>
    </lineage>
</organism>
<comment type="caution">
    <text evidence="2">The sequence shown here is derived from an EMBL/GenBank/DDBJ whole genome shotgun (WGS) entry which is preliminary data.</text>
</comment>
<dbReference type="InterPro" id="IPR004875">
    <property type="entry name" value="DDE_SF_endonuclease_dom"/>
</dbReference>
<evidence type="ECO:0000259" key="1">
    <source>
        <dbReference type="Pfam" id="PF03184"/>
    </source>
</evidence>
<accession>A0A074RI10</accession>
<keyword evidence="2" id="KW-0378">Hydrolase</keyword>
<dbReference type="EMBL" id="AZST01002324">
    <property type="protein sequence ID" value="KEP45045.1"/>
    <property type="molecule type" value="Genomic_DNA"/>
</dbReference>
<dbReference type="GO" id="GO:0005634">
    <property type="term" value="C:nucleus"/>
    <property type="evidence" value="ECO:0007669"/>
    <property type="project" value="TreeGrafter"/>
</dbReference>